<protein>
    <recommendedName>
        <fullName evidence="1">PiggyBac transposable element-derived protein domain-containing protein</fullName>
    </recommendedName>
</protein>
<dbReference type="PANTHER" id="PTHR46599">
    <property type="entry name" value="PIGGYBAC TRANSPOSABLE ELEMENT-DERIVED PROTEIN 4"/>
    <property type="match status" value="1"/>
</dbReference>
<evidence type="ECO:0000313" key="3">
    <source>
        <dbReference type="Proteomes" id="UP000800041"/>
    </source>
</evidence>
<proteinExistence type="predicted"/>
<feature type="non-terminal residue" evidence="2">
    <location>
        <position position="1"/>
    </location>
</feature>
<gene>
    <name evidence="2" type="ORF">K402DRAFT_305304</name>
</gene>
<dbReference type="Proteomes" id="UP000800041">
    <property type="component" value="Unassembled WGS sequence"/>
</dbReference>
<accession>A0A6G1GIY6</accession>
<dbReference type="InterPro" id="IPR029526">
    <property type="entry name" value="PGBD"/>
</dbReference>
<name>A0A6G1GIY6_9PEZI</name>
<feature type="domain" description="PiggyBac transposable element-derived protein" evidence="1">
    <location>
        <begin position="2"/>
        <end position="188"/>
    </location>
</feature>
<dbReference type="OrthoDB" id="3903104at2759"/>
<evidence type="ECO:0000259" key="1">
    <source>
        <dbReference type="Pfam" id="PF13843"/>
    </source>
</evidence>
<dbReference type="Pfam" id="PF13843">
    <property type="entry name" value="DDE_Tnp_1_7"/>
    <property type="match status" value="1"/>
</dbReference>
<feature type="non-terminal residue" evidence="2">
    <location>
        <position position="193"/>
    </location>
</feature>
<dbReference type="AlphaFoldDB" id="A0A6G1GIY6"/>
<reference evidence="2" key="1">
    <citation type="journal article" date="2020" name="Stud. Mycol.">
        <title>101 Dothideomycetes genomes: a test case for predicting lifestyles and emergence of pathogens.</title>
        <authorList>
            <person name="Haridas S."/>
            <person name="Albert R."/>
            <person name="Binder M."/>
            <person name="Bloem J."/>
            <person name="Labutti K."/>
            <person name="Salamov A."/>
            <person name="Andreopoulos B."/>
            <person name="Baker S."/>
            <person name="Barry K."/>
            <person name="Bills G."/>
            <person name="Bluhm B."/>
            <person name="Cannon C."/>
            <person name="Castanera R."/>
            <person name="Culley D."/>
            <person name="Daum C."/>
            <person name="Ezra D."/>
            <person name="Gonzalez J."/>
            <person name="Henrissat B."/>
            <person name="Kuo A."/>
            <person name="Liang C."/>
            <person name="Lipzen A."/>
            <person name="Lutzoni F."/>
            <person name="Magnuson J."/>
            <person name="Mondo S."/>
            <person name="Nolan M."/>
            <person name="Ohm R."/>
            <person name="Pangilinan J."/>
            <person name="Park H.-J."/>
            <person name="Ramirez L."/>
            <person name="Alfaro M."/>
            <person name="Sun H."/>
            <person name="Tritt A."/>
            <person name="Yoshinaga Y."/>
            <person name="Zwiers L.-H."/>
            <person name="Turgeon B."/>
            <person name="Goodwin S."/>
            <person name="Spatafora J."/>
            <person name="Crous P."/>
            <person name="Grigoriev I."/>
        </authorList>
    </citation>
    <scope>NUCLEOTIDE SEQUENCE</scope>
    <source>
        <strain evidence="2">CBS 113979</strain>
    </source>
</reference>
<keyword evidence="3" id="KW-1185">Reference proteome</keyword>
<dbReference type="PANTHER" id="PTHR46599:SF3">
    <property type="entry name" value="PIGGYBAC TRANSPOSABLE ELEMENT-DERIVED PROTEIN 4"/>
    <property type="match status" value="1"/>
</dbReference>
<organism evidence="2 3">
    <name type="scientific">Aulographum hederae CBS 113979</name>
    <dbReference type="NCBI Taxonomy" id="1176131"/>
    <lineage>
        <taxon>Eukaryota</taxon>
        <taxon>Fungi</taxon>
        <taxon>Dikarya</taxon>
        <taxon>Ascomycota</taxon>
        <taxon>Pezizomycotina</taxon>
        <taxon>Dothideomycetes</taxon>
        <taxon>Pleosporomycetidae</taxon>
        <taxon>Aulographales</taxon>
        <taxon>Aulographaceae</taxon>
    </lineage>
</organism>
<evidence type="ECO:0000313" key="2">
    <source>
        <dbReference type="EMBL" id="KAF1980688.1"/>
    </source>
</evidence>
<dbReference type="EMBL" id="ML977228">
    <property type="protein sequence ID" value="KAF1980688.1"/>
    <property type="molecule type" value="Genomic_DNA"/>
</dbReference>
<sequence>QRDWKETTPKDIFAYLGVLIWAGIHHKTALKQLWATDQTHHPVHKPVRASIGLKRWQQIDRFFHIQFPGTTVHPGLPEDKLGMFAKMEPLNEHLRAQAKQLWVPGRSLSVDEAMEPFSGRAKETLLMSTKPVPEGFKLWVLADHGYAIDWLFHAKGTGPIDLDDFWYNPIHLQGPQLSKTQSVVLDLAVQSLP</sequence>